<dbReference type="AlphaFoldDB" id="A0A2P4YNL3"/>
<sequence>MDMLYPLQLNDIHRVEQIINKKILGEKRKKQRDRLVSMRSRDEMRRDDRRNDRRRDDKRDGRRDDKRDTRTDTAHMIRMKTPSRKMTQITSTPGSPMTEATQLGPRGTRLDHLDDRLKDEIVGTPRENASNMGLAQRAEAWATRLTFVGDGASSANKSMKAANVNSSADMKSWLPSSRITLTSPKSRKNSKISTRRASEDIVGHWSKRLGGEFYTG</sequence>
<feature type="region of interest" description="Disordered" evidence="1">
    <location>
        <begin position="27"/>
        <end position="110"/>
    </location>
</feature>
<gene>
    <name evidence="2" type="ORF">PHPALM_2960</name>
</gene>
<name>A0A2P4YNL3_9STRA</name>
<feature type="compositionally biased region" description="Polar residues" evidence="1">
    <location>
        <begin position="84"/>
        <end position="101"/>
    </location>
</feature>
<dbReference type="OrthoDB" id="129841at2759"/>
<proteinExistence type="predicted"/>
<feature type="compositionally biased region" description="Basic residues" evidence="1">
    <location>
        <begin position="185"/>
        <end position="194"/>
    </location>
</feature>
<comment type="caution">
    <text evidence="2">The sequence shown here is derived from an EMBL/GenBank/DDBJ whole genome shotgun (WGS) entry which is preliminary data.</text>
</comment>
<protein>
    <submittedName>
        <fullName evidence="2">Uncharacterized protein</fullName>
    </submittedName>
</protein>
<dbReference type="Proteomes" id="UP000237271">
    <property type="component" value="Unassembled WGS sequence"/>
</dbReference>
<organism evidence="2 3">
    <name type="scientific">Phytophthora palmivora</name>
    <dbReference type="NCBI Taxonomy" id="4796"/>
    <lineage>
        <taxon>Eukaryota</taxon>
        <taxon>Sar</taxon>
        <taxon>Stramenopiles</taxon>
        <taxon>Oomycota</taxon>
        <taxon>Peronosporomycetes</taxon>
        <taxon>Peronosporales</taxon>
        <taxon>Peronosporaceae</taxon>
        <taxon>Phytophthora</taxon>
    </lineage>
</organism>
<evidence type="ECO:0000313" key="2">
    <source>
        <dbReference type="EMBL" id="POM79388.1"/>
    </source>
</evidence>
<reference evidence="2 3" key="1">
    <citation type="journal article" date="2017" name="Genome Biol. Evol.">
        <title>Phytophthora megakarya and P. palmivora, closely related causal agents of cacao black pod rot, underwent increases in genome sizes and gene numbers by different mechanisms.</title>
        <authorList>
            <person name="Ali S.S."/>
            <person name="Shao J."/>
            <person name="Lary D.J."/>
            <person name="Kronmiller B."/>
            <person name="Shen D."/>
            <person name="Strem M.D."/>
            <person name="Amoako-Attah I."/>
            <person name="Akrofi A.Y."/>
            <person name="Begoude B.A."/>
            <person name="Ten Hoopen G.M."/>
            <person name="Coulibaly K."/>
            <person name="Kebe B.I."/>
            <person name="Melnick R.L."/>
            <person name="Guiltinan M.J."/>
            <person name="Tyler B.M."/>
            <person name="Meinhardt L.W."/>
            <person name="Bailey B.A."/>
        </authorList>
    </citation>
    <scope>NUCLEOTIDE SEQUENCE [LARGE SCALE GENOMIC DNA]</scope>
    <source>
        <strain evidence="3">sbr112.9</strain>
    </source>
</reference>
<feature type="compositionally biased region" description="Basic and acidic residues" evidence="1">
    <location>
        <begin position="33"/>
        <end position="75"/>
    </location>
</feature>
<keyword evidence="3" id="KW-1185">Reference proteome</keyword>
<evidence type="ECO:0000313" key="3">
    <source>
        <dbReference type="Proteomes" id="UP000237271"/>
    </source>
</evidence>
<accession>A0A2P4YNL3</accession>
<evidence type="ECO:0000256" key="1">
    <source>
        <dbReference type="SAM" id="MobiDB-lite"/>
    </source>
</evidence>
<dbReference type="EMBL" id="NCKW01001661">
    <property type="protein sequence ID" value="POM79388.1"/>
    <property type="molecule type" value="Genomic_DNA"/>
</dbReference>
<feature type="region of interest" description="Disordered" evidence="1">
    <location>
        <begin position="178"/>
        <end position="198"/>
    </location>
</feature>